<feature type="compositionally biased region" description="Polar residues" evidence="2">
    <location>
        <begin position="468"/>
        <end position="493"/>
    </location>
</feature>
<feature type="coiled-coil region" evidence="1">
    <location>
        <begin position="389"/>
        <end position="434"/>
    </location>
</feature>
<evidence type="ECO:0000313" key="4">
    <source>
        <dbReference type="Proteomes" id="UP000708208"/>
    </source>
</evidence>
<dbReference type="AlphaFoldDB" id="A0A8J2NNS8"/>
<keyword evidence="4" id="KW-1185">Reference proteome</keyword>
<proteinExistence type="predicted"/>
<evidence type="ECO:0000313" key="3">
    <source>
        <dbReference type="EMBL" id="CAG7716448.1"/>
    </source>
</evidence>
<dbReference type="Proteomes" id="UP000708208">
    <property type="component" value="Unassembled WGS sequence"/>
</dbReference>
<name>A0A8J2NNS8_9HEXA</name>
<protein>
    <submittedName>
        <fullName evidence="3">Uncharacterized protein</fullName>
    </submittedName>
</protein>
<feature type="coiled-coil region" evidence="1">
    <location>
        <begin position="207"/>
        <end position="321"/>
    </location>
</feature>
<feature type="region of interest" description="Disordered" evidence="2">
    <location>
        <begin position="464"/>
        <end position="493"/>
    </location>
</feature>
<accession>A0A8J2NNS8</accession>
<organism evidence="3 4">
    <name type="scientific">Allacma fusca</name>
    <dbReference type="NCBI Taxonomy" id="39272"/>
    <lineage>
        <taxon>Eukaryota</taxon>
        <taxon>Metazoa</taxon>
        <taxon>Ecdysozoa</taxon>
        <taxon>Arthropoda</taxon>
        <taxon>Hexapoda</taxon>
        <taxon>Collembola</taxon>
        <taxon>Symphypleona</taxon>
        <taxon>Sminthuridae</taxon>
        <taxon>Allacma</taxon>
    </lineage>
</organism>
<evidence type="ECO:0000256" key="1">
    <source>
        <dbReference type="SAM" id="Coils"/>
    </source>
</evidence>
<dbReference type="EMBL" id="CAJVCH010038563">
    <property type="protein sequence ID" value="CAG7716448.1"/>
    <property type="molecule type" value="Genomic_DNA"/>
</dbReference>
<keyword evidence="1" id="KW-0175">Coiled coil</keyword>
<gene>
    <name evidence="3" type="ORF">AFUS01_LOCUS5957</name>
</gene>
<reference evidence="3" key="1">
    <citation type="submission" date="2021-06" db="EMBL/GenBank/DDBJ databases">
        <authorList>
            <person name="Hodson N. C."/>
            <person name="Mongue J. A."/>
            <person name="Jaron S. K."/>
        </authorList>
    </citation>
    <scope>NUCLEOTIDE SEQUENCE</scope>
</reference>
<comment type="caution">
    <text evidence="3">The sequence shown here is derived from an EMBL/GenBank/DDBJ whole genome shotgun (WGS) entry which is preliminary data.</text>
</comment>
<sequence>MQSDEDFDSILDEDSIVSEVKSLKSARVPTIQELNAQIIKLERENFQLKLRVHMNETRGSIEPITSAAATGPKKSQQEILTEKDVEVLRVEKEQLEFKLHQKHSQLMHEIKLKEDSLQREASLLNKIEEMKNYINICEREKALNRLRQGPASSPYISSPVISGLTITPLKVSKDVGVDVKEIDYIYEDNTAEDAGWYKKYNQVWQTLQSKEEELGQVQMELEILNKDRLQLQKQLKTHDETHERQLLTEQIKALKKEAKELIIANGQLKSELKTMEARMESLKRAANLELSNQLYYHQTALEKVHHEQALLIAELQNLKRACPIQKPVQEFCKKELVDDIDKEAGFSKPLDVTEVLLKPQKLDSLASEEASVCLIDLSTPRFVRPVHNCEDKEEEITLLNKELHEKNSKLALKLKKTRESLKQAISMLEHSEKDKEGMEKIICRQLHRTHMILADVKGALAQSKDNSHNVSASVSPKTTGSKINANVQEPLNV</sequence>
<evidence type="ECO:0000256" key="2">
    <source>
        <dbReference type="SAM" id="MobiDB-lite"/>
    </source>
</evidence>